<protein>
    <recommendedName>
        <fullName evidence="4">DUF4283 domain-containing protein</fullName>
    </recommendedName>
</protein>
<dbReference type="AlphaFoldDB" id="A0A7J9LEC1"/>
<evidence type="ECO:0000313" key="2">
    <source>
        <dbReference type="EMBL" id="MBA0881957.1"/>
    </source>
</evidence>
<dbReference type="EMBL" id="JABFAF010280139">
    <property type="protein sequence ID" value="MBA0881957.1"/>
    <property type="molecule type" value="Genomic_DNA"/>
</dbReference>
<comment type="caution">
    <text evidence="1">The sequence shown here is derived from an EMBL/GenBank/DDBJ whole genome shotgun (WGS) entry which is preliminary data.</text>
</comment>
<proteinExistence type="predicted"/>
<reference evidence="1" key="2">
    <citation type="submission" date="2020-04" db="EMBL/GenBank/DDBJ databases">
        <authorList>
            <person name="Grover C.E."/>
            <person name="Arick M.A. II"/>
            <person name="Thrash A."/>
            <person name="Conover J.L."/>
            <person name="Sanders W.S."/>
            <person name="Peterson D.G."/>
            <person name="Scheffler J.A."/>
            <person name="Scheffler B.E."/>
            <person name="Wendel J.F."/>
        </authorList>
    </citation>
    <scope>NUCLEOTIDE SEQUENCE</scope>
    <source>
        <strain evidence="1">1</strain>
        <tissue evidence="1">Leaf</tissue>
    </source>
</reference>
<keyword evidence="3" id="KW-1185">Reference proteome</keyword>
<dbReference type="Proteomes" id="UP000593576">
    <property type="component" value="Unassembled WGS sequence"/>
</dbReference>
<evidence type="ECO:0008006" key="4">
    <source>
        <dbReference type="Google" id="ProtNLM"/>
    </source>
</evidence>
<sequence length="161" mass="17899">MKSTMANLWHLVKGVQICDLGEKRGGPLQIPLVLTPFWVQVYDVPIGLFSEILAVQLGNFLGISWNMILGHNDLFCEEKINLGVEIVEMGWDLFIRAQSRRSLSMNSIWLREEGDGDNGGIYAEFGNLKMGQKHPGWKIKYGKAVDPVLGFNLEGGSSYAG</sequence>
<dbReference type="EMBL" id="JABFAF010000006">
    <property type="protein sequence ID" value="MBA0857013.1"/>
    <property type="molecule type" value="Genomic_DNA"/>
</dbReference>
<organism evidence="1 3">
    <name type="scientific">Gossypium schwendimanii</name>
    <name type="common">Cotton</name>
    <dbReference type="NCBI Taxonomy" id="34291"/>
    <lineage>
        <taxon>Eukaryota</taxon>
        <taxon>Viridiplantae</taxon>
        <taxon>Streptophyta</taxon>
        <taxon>Embryophyta</taxon>
        <taxon>Tracheophyta</taxon>
        <taxon>Spermatophyta</taxon>
        <taxon>Magnoliopsida</taxon>
        <taxon>eudicotyledons</taxon>
        <taxon>Gunneridae</taxon>
        <taxon>Pentapetalae</taxon>
        <taxon>rosids</taxon>
        <taxon>malvids</taxon>
        <taxon>Malvales</taxon>
        <taxon>Malvaceae</taxon>
        <taxon>Malvoideae</taxon>
        <taxon>Gossypium</taxon>
    </lineage>
</organism>
<evidence type="ECO:0000313" key="1">
    <source>
        <dbReference type="EMBL" id="MBA0857013.1"/>
    </source>
</evidence>
<evidence type="ECO:0000313" key="3">
    <source>
        <dbReference type="Proteomes" id="UP000593576"/>
    </source>
</evidence>
<accession>A0A7J9LEC1</accession>
<name>A0A7J9LEC1_GOSSC</name>
<gene>
    <name evidence="1" type="ORF">Goshw_006194</name>
    <name evidence="2" type="ORF">Goshw_014895</name>
</gene>
<reference evidence="1 3" key="1">
    <citation type="journal article" date="2019" name="Genome Biol. Evol.">
        <title>Insights into the evolution of the New World diploid cottons (Gossypium, subgenus Houzingenia) based on genome sequencing.</title>
        <authorList>
            <person name="Grover C.E."/>
            <person name="Arick M.A. 2nd"/>
            <person name="Thrash A."/>
            <person name="Conover J.L."/>
            <person name="Sanders W.S."/>
            <person name="Peterson D.G."/>
            <person name="Frelichowski J.E."/>
            <person name="Scheffler J.A."/>
            <person name="Scheffler B.E."/>
            <person name="Wendel J.F."/>
        </authorList>
    </citation>
    <scope>NUCLEOTIDE SEQUENCE [LARGE SCALE GENOMIC DNA]</scope>
    <source>
        <strain evidence="1">1</strain>
        <tissue evidence="1">Leaf</tissue>
    </source>
</reference>